<feature type="compositionally biased region" description="Basic and acidic residues" evidence="1">
    <location>
        <begin position="157"/>
        <end position="172"/>
    </location>
</feature>
<protein>
    <submittedName>
        <fullName evidence="2">Uncharacterized protein</fullName>
    </submittedName>
</protein>
<reference evidence="2" key="1">
    <citation type="submission" date="2020-03" db="EMBL/GenBank/DDBJ databases">
        <title>A high-quality chromosome-level genome assembly of a woody plant with both climbing and erect habits, Rhamnella rubrinervis.</title>
        <authorList>
            <person name="Lu Z."/>
            <person name="Yang Y."/>
            <person name="Zhu X."/>
            <person name="Sun Y."/>
        </authorList>
    </citation>
    <scope>NUCLEOTIDE SEQUENCE</scope>
    <source>
        <strain evidence="2">BYM</strain>
        <tissue evidence="2">Leaf</tissue>
    </source>
</reference>
<keyword evidence="3" id="KW-1185">Reference proteome</keyword>
<evidence type="ECO:0000313" key="2">
    <source>
        <dbReference type="EMBL" id="KAF3452213.1"/>
    </source>
</evidence>
<evidence type="ECO:0000256" key="1">
    <source>
        <dbReference type="SAM" id="MobiDB-lite"/>
    </source>
</evidence>
<dbReference type="EMBL" id="VOIH02000003">
    <property type="protein sequence ID" value="KAF3452213.1"/>
    <property type="molecule type" value="Genomic_DNA"/>
</dbReference>
<feature type="region of interest" description="Disordered" evidence="1">
    <location>
        <begin position="1"/>
        <end position="29"/>
    </location>
</feature>
<dbReference type="Proteomes" id="UP000796880">
    <property type="component" value="Unassembled WGS sequence"/>
</dbReference>
<dbReference type="AlphaFoldDB" id="A0A8K0MNI9"/>
<comment type="caution">
    <text evidence="2">The sequence shown here is derived from an EMBL/GenBank/DDBJ whole genome shotgun (WGS) entry which is preliminary data.</text>
</comment>
<proteinExistence type="predicted"/>
<evidence type="ECO:0000313" key="3">
    <source>
        <dbReference type="Proteomes" id="UP000796880"/>
    </source>
</evidence>
<organism evidence="2 3">
    <name type="scientific">Rhamnella rubrinervis</name>
    <dbReference type="NCBI Taxonomy" id="2594499"/>
    <lineage>
        <taxon>Eukaryota</taxon>
        <taxon>Viridiplantae</taxon>
        <taxon>Streptophyta</taxon>
        <taxon>Embryophyta</taxon>
        <taxon>Tracheophyta</taxon>
        <taxon>Spermatophyta</taxon>
        <taxon>Magnoliopsida</taxon>
        <taxon>eudicotyledons</taxon>
        <taxon>Gunneridae</taxon>
        <taxon>Pentapetalae</taxon>
        <taxon>rosids</taxon>
        <taxon>fabids</taxon>
        <taxon>Rosales</taxon>
        <taxon>Rhamnaceae</taxon>
        <taxon>rhamnoid group</taxon>
        <taxon>Rhamneae</taxon>
        <taxon>Rhamnella</taxon>
    </lineage>
</organism>
<name>A0A8K0MNI9_9ROSA</name>
<accession>A0A8K0MNI9</accession>
<sequence>MSESSRRGACFTPLHRGHGKRTRQSCLSRHGGIAQVSDSVYASTNPRNRELFLEGKNINRMAEQYDQYPSMLAGDFHSFFRGKERRLAEHGSGLKARSALIALVEERQFDHKKAGRVVKSLTSGRRFGKAKSRTSSVREEYRVAGKCNSTEGIGEIKSTKSKDLEPDRKDSSPRFGDADTTFEESSTHRFGGKTQPLNSKPKILLQ</sequence>
<feature type="region of interest" description="Disordered" evidence="1">
    <location>
        <begin position="149"/>
        <end position="206"/>
    </location>
</feature>
<gene>
    <name evidence="2" type="ORF">FNV43_RR08311</name>
</gene>